<reference evidence="4 5" key="1">
    <citation type="journal article" date="2016" name="Nat. Commun.">
        <title>Extremotolerant tardigrade genome and improved radiotolerance of human cultured cells by tardigrade-unique protein.</title>
        <authorList>
            <person name="Hashimoto T."/>
            <person name="Horikawa D.D."/>
            <person name="Saito Y."/>
            <person name="Kuwahara H."/>
            <person name="Kozuka-Hata H."/>
            <person name="Shin-I T."/>
            <person name="Minakuchi Y."/>
            <person name="Ohishi K."/>
            <person name="Motoyama A."/>
            <person name="Aizu T."/>
            <person name="Enomoto A."/>
            <person name="Kondo K."/>
            <person name="Tanaka S."/>
            <person name="Hara Y."/>
            <person name="Koshikawa S."/>
            <person name="Sagara H."/>
            <person name="Miura T."/>
            <person name="Yokobori S."/>
            <person name="Miyagawa K."/>
            <person name="Suzuki Y."/>
            <person name="Kubo T."/>
            <person name="Oyama M."/>
            <person name="Kohara Y."/>
            <person name="Fujiyama A."/>
            <person name="Arakawa K."/>
            <person name="Katayama T."/>
            <person name="Toyoda A."/>
            <person name="Kunieda T."/>
        </authorList>
    </citation>
    <scope>NUCLEOTIDE SEQUENCE [LARGE SCALE GENOMIC DNA]</scope>
    <source>
        <strain evidence="4 5">YOKOZUNA-1</strain>
    </source>
</reference>
<organism evidence="4 5">
    <name type="scientific">Ramazzottius varieornatus</name>
    <name type="common">Water bear</name>
    <name type="synonym">Tardigrade</name>
    <dbReference type="NCBI Taxonomy" id="947166"/>
    <lineage>
        <taxon>Eukaryota</taxon>
        <taxon>Metazoa</taxon>
        <taxon>Ecdysozoa</taxon>
        <taxon>Tardigrada</taxon>
        <taxon>Eutardigrada</taxon>
        <taxon>Parachela</taxon>
        <taxon>Hypsibioidea</taxon>
        <taxon>Ramazzottiidae</taxon>
        <taxon>Ramazzottius</taxon>
    </lineage>
</organism>
<name>A0A1D1VKD6_RAMVA</name>
<evidence type="ECO:0000256" key="2">
    <source>
        <dbReference type="ARBA" id="ARBA00022438"/>
    </source>
</evidence>
<dbReference type="STRING" id="947166.A0A1D1VKD6"/>
<dbReference type="Pfam" id="PF11838">
    <property type="entry name" value="ERAP1_C"/>
    <property type="match status" value="1"/>
</dbReference>
<dbReference type="GO" id="GO:0006508">
    <property type="term" value="P:proteolysis"/>
    <property type="evidence" value="ECO:0007669"/>
    <property type="project" value="TreeGrafter"/>
</dbReference>
<dbReference type="InterPro" id="IPR050344">
    <property type="entry name" value="Peptidase_M1_aminopeptidases"/>
</dbReference>
<dbReference type="InterPro" id="IPR024571">
    <property type="entry name" value="ERAP1-like_C_dom"/>
</dbReference>
<evidence type="ECO:0000313" key="5">
    <source>
        <dbReference type="Proteomes" id="UP000186922"/>
    </source>
</evidence>
<evidence type="ECO:0000313" key="4">
    <source>
        <dbReference type="EMBL" id="GAV01256.1"/>
    </source>
</evidence>
<comment type="caution">
    <text evidence="4">The sequence shown here is derived from an EMBL/GenBank/DDBJ whole genome shotgun (WGS) entry which is preliminary data.</text>
</comment>
<sequence>LKTWVEESGYPVIKLTRLNGTGPDSATTGSQIRFQQTRFLMRTGATRASHFDRIWHIPLTLTSGENGAIGGPTPSGQYKVCWIKTKEGDLSTNGCPLDFGFPAQPPYSTNEDAQRNFIVANVQQTGFYRVNYDGENWKRISEFLSNPVQVNFIDEVSRGQLIDDAFNLARYDIKNLSAN</sequence>
<dbReference type="GO" id="GO:0008270">
    <property type="term" value="F:zinc ion binding"/>
    <property type="evidence" value="ECO:0007669"/>
    <property type="project" value="TreeGrafter"/>
</dbReference>
<dbReference type="GO" id="GO:0005615">
    <property type="term" value="C:extracellular space"/>
    <property type="evidence" value="ECO:0007669"/>
    <property type="project" value="TreeGrafter"/>
</dbReference>
<gene>
    <name evidence="4" type="primary">RvY_11995</name>
    <name evidence="4" type="synonym">RvY_11995.2</name>
    <name evidence="4" type="ORF">RvY_11995-2</name>
</gene>
<dbReference type="GO" id="GO:0016020">
    <property type="term" value="C:membrane"/>
    <property type="evidence" value="ECO:0007669"/>
    <property type="project" value="TreeGrafter"/>
</dbReference>
<accession>A0A1D1VKD6</accession>
<keyword evidence="2" id="KW-0031">Aminopeptidase</keyword>
<protein>
    <recommendedName>
        <fullName evidence="3">ERAP1-like C-terminal domain-containing protein</fullName>
    </recommendedName>
</protein>
<feature type="domain" description="ERAP1-like C-terminal" evidence="3">
    <location>
        <begin position="117"/>
        <end position="170"/>
    </location>
</feature>
<dbReference type="OrthoDB" id="510539at2759"/>
<keyword evidence="2" id="KW-0378">Hydrolase</keyword>
<dbReference type="EMBL" id="BDGG01000007">
    <property type="protein sequence ID" value="GAV01256.1"/>
    <property type="molecule type" value="Genomic_DNA"/>
</dbReference>
<dbReference type="GO" id="GO:0005737">
    <property type="term" value="C:cytoplasm"/>
    <property type="evidence" value="ECO:0007669"/>
    <property type="project" value="TreeGrafter"/>
</dbReference>
<keyword evidence="2" id="KW-0645">Protease</keyword>
<comment type="similarity">
    <text evidence="1">Belongs to the peptidase M1 family.</text>
</comment>
<dbReference type="Gene3D" id="2.60.40.1910">
    <property type="match status" value="1"/>
</dbReference>
<dbReference type="PANTHER" id="PTHR11533:SF276">
    <property type="entry name" value="GLUTAMYL AMINOPEPTIDASE"/>
    <property type="match status" value="1"/>
</dbReference>
<proteinExistence type="inferred from homology"/>
<dbReference type="AlphaFoldDB" id="A0A1D1VKD6"/>
<evidence type="ECO:0000259" key="3">
    <source>
        <dbReference type="Pfam" id="PF11838"/>
    </source>
</evidence>
<dbReference type="PANTHER" id="PTHR11533">
    <property type="entry name" value="PROTEASE M1 ZINC METALLOPROTEASE"/>
    <property type="match status" value="1"/>
</dbReference>
<dbReference type="GO" id="GO:0043171">
    <property type="term" value="P:peptide catabolic process"/>
    <property type="evidence" value="ECO:0007669"/>
    <property type="project" value="TreeGrafter"/>
</dbReference>
<feature type="non-terminal residue" evidence="4">
    <location>
        <position position="1"/>
    </location>
</feature>
<evidence type="ECO:0000256" key="1">
    <source>
        <dbReference type="ARBA" id="ARBA00010136"/>
    </source>
</evidence>
<dbReference type="Gene3D" id="1.25.50.20">
    <property type="match status" value="1"/>
</dbReference>
<dbReference type="Proteomes" id="UP000186922">
    <property type="component" value="Unassembled WGS sequence"/>
</dbReference>
<dbReference type="GO" id="GO:0070006">
    <property type="term" value="F:metalloaminopeptidase activity"/>
    <property type="evidence" value="ECO:0007669"/>
    <property type="project" value="TreeGrafter"/>
</dbReference>
<dbReference type="GO" id="GO:0042277">
    <property type="term" value="F:peptide binding"/>
    <property type="evidence" value="ECO:0007669"/>
    <property type="project" value="TreeGrafter"/>
</dbReference>
<keyword evidence="5" id="KW-1185">Reference proteome</keyword>